<evidence type="ECO:0000313" key="2">
    <source>
        <dbReference type="EMBL" id="CAB4128508.1"/>
    </source>
</evidence>
<organism evidence="2">
    <name type="scientific">uncultured Caudovirales phage</name>
    <dbReference type="NCBI Taxonomy" id="2100421"/>
    <lineage>
        <taxon>Viruses</taxon>
        <taxon>Duplodnaviria</taxon>
        <taxon>Heunggongvirae</taxon>
        <taxon>Uroviricota</taxon>
        <taxon>Caudoviricetes</taxon>
        <taxon>Peduoviridae</taxon>
        <taxon>Maltschvirus</taxon>
        <taxon>Maltschvirus maltsch</taxon>
    </lineage>
</organism>
<sequence length="269" mass="30374">MSTAETPSAAAEAFEAEAGVTPVVVSPDADASTATDTSTFNQAQNEKASKFYTDDDLAKVRAQEKDKLYPQIEKYKAELEELKRLRDEETQVKLAEKEARDAEAREKAEAEMDVRDLLKQKEQEFNEQLERERQERERLFATLEREKQFADIQSFKTEVLEAERENIIPELLDLVGGNTREEIAQSIEGLKERSARILESAQAAMQNARKEMKGTSVTTPPAGPMDINSEQRNYTADEIAAMPMNEYAKYRQRLLSPTAQGRSQGLFGN</sequence>
<dbReference type="EMBL" id="LR796231">
    <property type="protein sequence ID" value="CAB4128508.1"/>
    <property type="molecule type" value="Genomic_DNA"/>
</dbReference>
<feature type="region of interest" description="Disordered" evidence="1">
    <location>
        <begin position="25"/>
        <end position="48"/>
    </location>
</feature>
<name>A0A6J5L132_9CAUD</name>
<reference evidence="2" key="1">
    <citation type="submission" date="2020-04" db="EMBL/GenBank/DDBJ databases">
        <authorList>
            <person name="Chiriac C."/>
            <person name="Salcher M."/>
            <person name="Ghai R."/>
            <person name="Kavagutti S V."/>
        </authorList>
    </citation>
    <scope>NUCLEOTIDE SEQUENCE</scope>
</reference>
<accession>A0A6J5L132</accession>
<evidence type="ECO:0000313" key="3">
    <source>
        <dbReference type="EMBL" id="CAB5219192.1"/>
    </source>
</evidence>
<gene>
    <name evidence="2" type="ORF">UFOVP113_49</name>
    <name evidence="3" type="ORF">UFOVP225_36</name>
</gene>
<dbReference type="EMBL" id="LR798275">
    <property type="protein sequence ID" value="CAB5219192.1"/>
    <property type="molecule type" value="Genomic_DNA"/>
</dbReference>
<evidence type="ECO:0000256" key="1">
    <source>
        <dbReference type="SAM" id="MobiDB-lite"/>
    </source>
</evidence>
<feature type="region of interest" description="Disordered" evidence="1">
    <location>
        <begin position="90"/>
        <end position="112"/>
    </location>
</feature>
<proteinExistence type="predicted"/>
<feature type="region of interest" description="Disordered" evidence="1">
    <location>
        <begin position="210"/>
        <end position="229"/>
    </location>
</feature>
<protein>
    <submittedName>
        <fullName evidence="2">Uncharacterized protein</fullName>
    </submittedName>
</protein>
<feature type="compositionally biased region" description="Low complexity" evidence="1">
    <location>
        <begin position="26"/>
        <end position="39"/>
    </location>
</feature>